<keyword evidence="1" id="KW-1133">Transmembrane helix</keyword>
<organism evidence="2 3">
    <name type="scientific">Nezara viridula</name>
    <name type="common">Southern green stink bug</name>
    <name type="synonym">Cimex viridulus</name>
    <dbReference type="NCBI Taxonomy" id="85310"/>
    <lineage>
        <taxon>Eukaryota</taxon>
        <taxon>Metazoa</taxon>
        <taxon>Ecdysozoa</taxon>
        <taxon>Arthropoda</taxon>
        <taxon>Hexapoda</taxon>
        <taxon>Insecta</taxon>
        <taxon>Pterygota</taxon>
        <taxon>Neoptera</taxon>
        <taxon>Paraneoptera</taxon>
        <taxon>Hemiptera</taxon>
        <taxon>Heteroptera</taxon>
        <taxon>Panheteroptera</taxon>
        <taxon>Pentatomomorpha</taxon>
        <taxon>Pentatomoidea</taxon>
        <taxon>Pentatomidae</taxon>
        <taxon>Pentatominae</taxon>
        <taxon>Nezara</taxon>
    </lineage>
</organism>
<comment type="pathway">
    <text evidence="1">Glycolipid biosynthesis; glycosylphosphatidylinositol-anchor biosynthesis.</text>
</comment>
<dbReference type="AlphaFoldDB" id="A0A9P0MLJ3"/>
<dbReference type="PANTHER" id="PTHR12250">
    <property type="entry name" value="PHOSPHATIDYLINOSITOL GLYCAN, CLASS N"/>
    <property type="match status" value="1"/>
</dbReference>
<evidence type="ECO:0000313" key="3">
    <source>
        <dbReference type="Proteomes" id="UP001152798"/>
    </source>
</evidence>
<comment type="caution">
    <text evidence="1">Lacks conserved residue(s) required for the propagation of feature annotation.</text>
</comment>
<feature type="transmembrane region" description="Helical" evidence="1">
    <location>
        <begin position="202"/>
        <end position="227"/>
    </location>
</feature>
<feature type="transmembrane region" description="Helical" evidence="1">
    <location>
        <begin position="313"/>
        <end position="331"/>
    </location>
</feature>
<protein>
    <recommendedName>
        <fullName evidence="1">GPI ethanolamine phosphate transferase 1</fullName>
        <ecNumber evidence="1">2.-.-.-</ecNumber>
    </recommendedName>
</protein>
<feature type="transmembrane region" description="Helical" evidence="1">
    <location>
        <begin position="393"/>
        <end position="421"/>
    </location>
</feature>
<feature type="transmembrane region" description="Helical" evidence="1">
    <location>
        <begin position="283"/>
        <end position="301"/>
    </location>
</feature>
<feature type="transmembrane region" description="Helical" evidence="1">
    <location>
        <begin position="135"/>
        <end position="160"/>
    </location>
</feature>
<comment type="similarity">
    <text evidence="1">Belongs to the PIGG/PIGN/PIGO family. PIGN subfamily.</text>
</comment>
<comment type="function">
    <text evidence="1">Ethanolamine phosphate transferase involved in glycosylphosphatidylinositol-anchor biosynthesis. Transfers ethanolamine phosphate to the first alpha-1,4-linked mannose of the glycosylphosphatidylinositol precursor of GPI-anchor.</text>
</comment>
<keyword evidence="1" id="KW-0812">Transmembrane</keyword>
<dbReference type="GO" id="GO:0051377">
    <property type="term" value="F:mannose-ethanolamine phosphotransferase activity"/>
    <property type="evidence" value="ECO:0007669"/>
    <property type="project" value="UniProtKB-UniRule"/>
</dbReference>
<feature type="transmembrane region" description="Helical" evidence="1">
    <location>
        <begin position="366"/>
        <end position="386"/>
    </location>
</feature>
<dbReference type="OrthoDB" id="10368053at2759"/>
<feature type="transmembrane region" description="Helical" evidence="1">
    <location>
        <begin position="172"/>
        <end position="196"/>
    </location>
</feature>
<feature type="transmembrane region" description="Helical" evidence="1">
    <location>
        <begin position="338"/>
        <end position="360"/>
    </location>
</feature>
<dbReference type="GO" id="GO:0005789">
    <property type="term" value="C:endoplasmic reticulum membrane"/>
    <property type="evidence" value="ECO:0007669"/>
    <property type="project" value="UniProtKB-SubCell"/>
</dbReference>
<gene>
    <name evidence="2" type="ORF">NEZAVI_LOCUS6080</name>
</gene>
<keyword evidence="1" id="KW-0472">Membrane</keyword>
<sequence>MWGSSVVNIVGSRDWESADLATLLAGLLSVPIPGNSIGRTPEELMNISKSSMARLRAENSLHLATACVSTTTSHCAFSPFKYISQPFLSKCDFSKYMDEIQSNLRNENYELVRMMAKHLEDRSLKCILQYKSLCITFTVIFATTITFLWIYILIISFIVLEEITEYYNRTVMIFTVALHVIFYLLIVACAYAVFALNWPYRYIVYLALIVILLWIALIQSSYIFNFVPMHIKSYISWLLMFYFAVIEIVFWSWERDFMLFALLVPYVTAEWVYKYHYPVGEHLWVAILLNVSLLILCYLNYVQPVFSSLGAQLLELISTSCWTLVGIPLVYKYRANPFVTAPALITQAFLVYHLLIIGFQPAGVSYYTNAVSWWLLTAPVVVFCLTDRNSISVLLIGYSSSVPVLLLSTGFESLALLILFVHMYSWYTMESVPQADSLRKVARGVSLYLYMFLCHLFTKSGVDASRFLTNSFENWLLVQMLKDFYADETGVKGCLDEIRGSCKWAEH</sequence>
<reference evidence="2" key="1">
    <citation type="submission" date="2022-01" db="EMBL/GenBank/DDBJ databases">
        <authorList>
            <person name="King R."/>
        </authorList>
    </citation>
    <scope>NUCLEOTIDE SEQUENCE</scope>
</reference>
<keyword evidence="1" id="KW-0808">Transferase</keyword>
<name>A0A9P0MLJ3_NEZVI</name>
<keyword evidence="3" id="KW-1185">Reference proteome</keyword>
<dbReference type="EC" id="2.-.-.-" evidence="1"/>
<feature type="transmembrane region" description="Helical" evidence="1">
    <location>
        <begin position="441"/>
        <end position="458"/>
    </location>
</feature>
<dbReference type="Proteomes" id="UP001152798">
    <property type="component" value="Chromosome 3"/>
</dbReference>
<accession>A0A9P0MLJ3</accession>
<keyword evidence="1" id="KW-0337">GPI-anchor biosynthesis</keyword>
<evidence type="ECO:0000256" key="1">
    <source>
        <dbReference type="RuleBase" id="RU367138"/>
    </source>
</evidence>
<evidence type="ECO:0000313" key="2">
    <source>
        <dbReference type="EMBL" id="CAH1395906.1"/>
    </source>
</evidence>
<comment type="subcellular location">
    <subcellularLocation>
        <location evidence="1">Endoplasmic reticulum membrane</location>
        <topology evidence="1">Multi-pass membrane protein</topology>
    </subcellularLocation>
</comment>
<dbReference type="GO" id="GO:0006506">
    <property type="term" value="P:GPI anchor biosynthetic process"/>
    <property type="evidence" value="ECO:0007669"/>
    <property type="project" value="UniProtKB-KW"/>
</dbReference>
<dbReference type="InterPro" id="IPR007070">
    <property type="entry name" value="GPI_EtnP_transferase_1"/>
</dbReference>
<dbReference type="PANTHER" id="PTHR12250:SF0">
    <property type="entry name" value="GPI ETHANOLAMINE PHOSPHATE TRANSFERASE 1"/>
    <property type="match status" value="1"/>
</dbReference>
<proteinExistence type="inferred from homology"/>
<keyword evidence="1" id="KW-0256">Endoplasmic reticulum</keyword>
<feature type="transmembrane region" description="Helical" evidence="1">
    <location>
        <begin position="234"/>
        <end position="251"/>
    </location>
</feature>
<dbReference type="EMBL" id="OV725079">
    <property type="protein sequence ID" value="CAH1395906.1"/>
    <property type="molecule type" value="Genomic_DNA"/>
</dbReference>